<protein>
    <submittedName>
        <fullName evidence="1">Uncharacterized protein</fullName>
    </submittedName>
</protein>
<organism evidence="1">
    <name type="scientific">marine sediment metagenome</name>
    <dbReference type="NCBI Taxonomy" id="412755"/>
    <lineage>
        <taxon>unclassified sequences</taxon>
        <taxon>metagenomes</taxon>
        <taxon>ecological metagenomes</taxon>
    </lineage>
</organism>
<gene>
    <name evidence="1" type="ORF">LCGC14_0226440</name>
</gene>
<accession>A0A0F9WWB8</accession>
<dbReference type="EMBL" id="LAZR01000108">
    <property type="protein sequence ID" value="KKN90701.1"/>
    <property type="molecule type" value="Genomic_DNA"/>
</dbReference>
<sequence length="152" mass="17562">MRPIPVFVLVVMSMTAWACSGRDEPGVAFSDYVDSFEVTWPANTAAPTLQKLPDEVYQDVLKLKKSDEQLYQRLVCKQLMKYGDFYIGARMHGHTLISPSEYESGEYAVEGNNKFFLLRRFMEFSGTKIYPHEDLFPSNTVRHWYEANMIAD</sequence>
<reference evidence="1" key="1">
    <citation type="journal article" date="2015" name="Nature">
        <title>Complex archaea that bridge the gap between prokaryotes and eukaryotes.</title>
        <authorList>
            <person name="Spang A."/>
            <person name="Saw J.H."/>
            <person name="Jorgensen S.L."/>
            <person name="Zaremba-Niedzwiedzka K."/>
            <person name="Martijn J."/>
            <person name="Lind A.E."/>
            <person name="van Eijk R."/>
            <person name="Schleper C."/>
            <person name="Guy L."/>
            <person name="Ettema T.J."/>
        </authorList>
    </citation>
    <scope>NUCLEOTIDE SEQUENCE</scope>
</reference>
<name>A0A0F9WWB8_9ZZZZ</name>
<dbReference type="AlphaFoldDB" id="A0A0F9WWB8"/>
<evidence type="ECO:0000313" key="1">
    <source>
        <dbReference type="EMBL" id="KKN90701.1"/>
    </source>
</evidence>
<comment type="caution">
    <text evidence="1">The sequence shown here is derived from an EMBL/GenBank/DDBJ whole genome shotgun (WGS) entry which is preliminary data.</text>
</comment>
<proteinExistence type="predicted"/>